<accession>A0ABQ9XQE0</accession>
<reference evidence="1 2" key="1">
    <citation type="journal article" date="2022" name="bioRxiv">
        <title>Genomics of Preaxostyla Flagellates Illuminates Evolutionary Transitions and the Path Towards Mitochondrial Loss.</title>
        <authorList>
            <person name="Novak L.V.F."/>
            <person name="Treitli S.C."/>
            <person name="Pyrih J."/>
            <person name="Halakuc P."/>
            <person name="Pipaliya S.V."/>
            <person name="Vacek V."/>
            <person name="Brzon O."/>
            <person name="Soukal P."/>
            <person name="Eme L."/>
            <person name="Dacks J.B."/>
            <person name="Karnkowska A."/>
            <person name="Elias M."/>
            <person name="Hampl V."/>
        </authorList>
    </citation>
    <scope>NUCLEOTIDE SEQUENCE [LARGE SCALE GENOMIC DNA]</scope>
    <source>
        <strain evidence="1">NAU3</strain>
        <tissue evidence="1">Gut</tissue>
    </source>
</reference>
<organism evidence="1 2">
    <name type="scientific">Blattamonas nauphoetae</name>
    <dbReference type="NCBI Taxonomy" id="2049346"/>
    <lineage>
        <taxon>Eukaryota</taxon>
        <taxon>Metamonada</taxon>
        <taxon>Preaxostyla</taxon>
        <taxon>Oxymonadida</taxon>
        <taxon>Blattamonas</taxon>
    </lineage>
</organism>
<name>A0ABQ9XQE0_9EUKA</name>
<evidence type="ECO:0000313" key="1">
    <source>
        <dbReference type="EMBL" id="KAK2953415.1"/>
    </source>
</evidence>
<gene>
    <name evidence="1" type="ORF">BLNAU_11701</name>
</gene>
<evidence type="ECO:0000313" key="2">
    <source>
        <dbReference type="Proteomes" id="UP001281761"/>
    </source>
</evidence>
<proteinExistence type="predicted"/>
<dbReference type="EMBL" id="JARBJD010000092">
    <property type="protein sequence ID" value="KAK2953415.1"/>
    <property type="molecule type" value="Genomic_DNA"/>
</dbReference>
<keyword evidence="2" id="KW-1185">Reference proteome</keyword>
<sequence>MSLVDYIQEGNNLDEKATKQACTLLKRISSRFSRTTSSYDILVELVPAHNRSCSSFTTSIVPLLTSSNEKLVDATLSILGTIAFDASDVTLFVILETGLFALLPRTFYEHEMHTLPPYGSFLTSIVVNFLFEASPGRDRFICKERQISTEYFQQTYIDKFFSPIEPFLD</sequence>
<comment type="caution">
    <text evidence="1">The sequence shown here is derived from an EMBL/GenBank/DDBJ whole genome shotgun (WGS) entry which is preliminary data.</text>
</comment>
<dbReference type="Proteomes" id="UP001281761">
    <property type="component" value="Unassembled WGS sequence"/>
</dbReference>
<protein>
    <submittedName>
        <fullName evidence="1">Uncharacterized protein</fullName>
    </submittedName>
</protein>